<dbReference type="GO" id="GO:0052855">
    <property type="term" value="F:ADP-dependent NAD(P)H-hydrate dehydratase activity"/>
    <property type="evidence" value="ECO:0007669"/>
    <property type="project" value="UniProtKB-UniRule"/>
</dbReference>
<comment type="similarity">
    <text evidence="17">Belongs to the NnrD/CARKD family.</text>
</comment>
<keyword evidence="12 17" id="KW-0456">Lyase</keyword>
<evidence type="ECO:0000256" key="3">
    <source>
        <dbReference type="ARBA" id="ARBA00006001"/>
    </source>
</evidence>
<dbReference type="Gene3D" id="3.40.50.10260">
    <property type="entry name" value="YjeF N-terminal domain"/>
    <property type="match status" value="1"/>
</dbReference>
<evidence type="ECO:0000256" key="11">
    <source>
        <dbReference type="ARBA" id="ARBA00023235"/>
    </source>
</evidence>
<evidence type="ECO:0000256" key="18">
    <source>
        <dbReference type="HAMAP-Rule" id="MF_01966"/>
    </source>
</evidence>
<evidence type="ECO:0000256" key="16">
    <source>
        <dbReference type="ARBA" id="ARBA00049209"/>
    </source>
</evidence>
<evidence type="ECO:0000256" key="12">
    <source>
        <dbReference type="ARBA" id="ARBA00023239"/>
    </source>
</evidence>
<keyword evidence="10 17" id="KW-0520">NAD</keyword>
<comment type="function">
    <text evidence="18">Catalyzes the epimerization of the S- and R-forms of NAD(P)HX, a damaged form of NAD(P)H that is a result of enzymatic or heat-dependent hydration. This is a prerequisite for the S-specific NAD(P)H-hydrate dehydratase to allow the repair of both epimers of NAD(P)HX.</text>
</comment>
<comment type="similarity">
    <text evidence="4 19">In the C-terminal section; belongs to the NnrD/CARKD family.</text>
</comment>
<dbReference type="InterPro" id="IPR030677">
    <property type="entry name" value="Nnr"/>
</dbReference>
<reference evidence="22 23" key="1">
    <citation type="submission" date="2019-12" db="EMBL/GenBank/DDBJ databases">
        <title>The complete genome of the thermophilic, anoxygenic phototrophic gammaproteobacterium Thermochromatium tepidum.</title>
        <authorList>
            <person name="Sattley W.M."/>
            <person name="Swingley W.D."/>
            <person name="Burchell B.M."/>
            <person name="Gurbani S.A."/>
            <person name="Kujawa C.M."/>
            <person name="Nuccio D.A."/>
            <person name="Schladweiler J."/>
            <person name="Shaffer K.N."/>
            <person name="Stokes L.M."/>
            <person name="Touchman J.W."/>
            <person name="Blankenship R.E."/>
            <person name="Madigan M.T."/>
        </authorList>
    </citation>
    <scope>NUCLEOTIDE SEQUENCE [LARGE SCALE GENOMIC DNA]</scope>
    <source>
        <strain evidence="22 23">ATCC 43061</strain>
    </source>
</reference>
<dbReference type="SUPFAM" id="SSF53613">
    <property type="entry name" value="Ribokinase-like"/>
    <property type="match status" value="1"/>
</dbReference>
<comment type="cofactor">
    <cofactor evidence="17">
        <name>Mg(2+)</name>
        <dbReference type="ChEBI" id="CHEBI:18420"/>
    </cofactor>
</comment>
<feature type="binding site" evidence="17">
    <location>
        <position position="441"/>
    </location>
    <ligand>
        <name>(6S)-NADPHX</name>
        <dbReference type="ChEBI" id="CHEBI:64076"/>
    </ligand>
</feature>
<dbReference type="GO" id="GO:0005524">
    <property type="term" value="F:ATP binding"/>
    <property type="evidence" value="ECO:0007669"/>
    <property type="project" value="UniProtKB-UniRule"/>
</dbReference>
<evidence type="ECO:0000256" key="8">
    <source>
        <dbReference type="ARBA" id="ARBA00022857"/>
    </source>
</evidence>
<dbReference type="Pfam" id="PF03853">
    <property type="entry name" value="YjeF_N"/>
    <property type="match status" value="1"/>
</dbReference>
<feature type="binding site" evidence="18">
    <location>
        <position position="69"/>
    </location>
    <ligand>
        <name>K(+)</name>
        <dbReference type="ChEBI" id="CHEBI:29103"/>
    </ligand>
</feature>
<dbReference type="EC" id="4.2.1.136" evidence="19"/>
<evidence type="ECO:0000256" key="19">
    <source>
        <dbReference type="PIRNR" id="PIRNR017184"/>
    </source>
</evidence>
<name>A0A6I6E965_THETI</name>
<evidence type="ECO:0000313" key="22">
    <source>
        <dbReference type="EMBL" id="QGU33223.1"/>
    </source>
</evidence>
<evidence type="ECO:0000256" key="15">
    <source>
        <dbReference type="ARBA" id="ARBA00048238"/>
    </source>
</evidence>
<feature type="domain" description="YjeF N-terminal" evidence="21">
    <location>
        <begin position="20"/>
        <end position="221"/>
    </location>
</feature>
<dbReference type="KEGG" id="ttp:E6P07_09685"/>
<dbReference type="PANTHER" id="PTHR12592:SF0">
    <property type="entry name" value="ATP-DEPENDENT (S)-NAD(P)H-HYDRATE DEHYDRATASE"/>
    <property type="match status" value="1"/>
</dbReference>
<dbReference type="GO" id="GO:0052856">
    <property type="term" value="F:NAD(P)HX epimerase activity"/>
    <property type="evidence" value="ECO:0007669"/>
    <property type="project" value="UniProtKB-UniRule"/>
</dbReference>
<dbReference type="SUPFAM" id="SSF64153">
    <property type="entry name" value="YjeF N-terminal domain-like"/>
    <property type="match status" value="1"/>
</dbReference>
<dbReference type="NCBIfam" id="TIGR00197">
    <property type="entry name" value="yjeF_nterm"/>
    <property type="match status" value="1"/>
</dbReference>
<dbReference type="InterPro" id="IPR017953">
    <property type="entry name" value="Carbohydrate_kinase_pred_CS"/>
</dbReference>
<proteinExistence type="inferred from homology"/>
<dbReference type="RefSeq" id="WP_153975417.1">
    <property type="nucleotide sequence ID" value="NZ_CP039268.1"/>
</dbReference>
<feature type="binding site" evidence="17">
    <location>
        <position position="373"/>
    </location>
    <ligand>
        <name>(6S)-NADPHX</name>
        <dbReference type="ChEBI" id="CHEBI:64076"/>
    </ligand>
</feature>
<evidence type="ECO:0000256" key="9">
    <source>
        <dbReference type="ARBA" id="ARBA00022958"/>
    </source>
</evidence>
<comment type="similarity">
    <text evidence="3 19">In the N-terminal section; belongs to the NnrE/AIBP family.</text>
</comment>
<accession>A0A6I6E965</accession>
<evidence type="ECO:0000256" key="2">
    <source>
        <dbReference type="ARBA" id="ARBA00000909"/>
    </source>
</evidence>
<feature type="binding site" evidence="17">
    <location>
        <begin position="410"/>
        <end position="414"/>
    </location>
    <ligand>
        <name>AMP</name>
        <dbReference type="ChEBI" id="CHEBI:456215"/>
    </ligand>
</feature>
<dbReference type="InterPro" id="IPR004443">
    <property type="entry name" value="YjeF_N_dom"/>
</dbReference>
<keyword evidence="23" id="KW-1185">Reference proteome</keyword>
<keyword evidence="6 17" id="KW-0547">Nucleotide-binding</keyword>
<comment type="function">
    <text evidence="17">Catalyzes the dehydration of the S-form of NAD(P)HX at the expense of ADP, which is converted to AMP. Together with NAD(P)HX epimerase, which catalyzes the epimerization of the S- and R-forms, the enzyme allows the repair of both epimers of NAD(P)HX, a damaged form of NAD(P)H that is a result of enzymatic or heat-dependent hydration.</text>
</comment>
<evidence type="ECO:0000256" key="13">
    <source>
        <dbReference type="ARBA" id="ARBA00023268"/>
    </source>
</evidence>
<protein>
    <recommendedName>
        <fullName evidence="19">Bifunctional NAD(P)H-hydrate repair enzyme</fullName>
    </recommendedName>
    <alternativeName>
        <fullName evidence="19">Nicotinamide nucleotide repair protein</fullName>
    </alternativeName>
    <domain>
        <recommendedName>
            <fullName evidence="19">ADP-dependent (S)-NAD(P)H-hydrate dehydratase</fullName>
            <ecNumber evidence="19">4.2.1.136</ecNumber>
        </recommendedName>
        <alternativeName>
            <fullName evidence="19">ADP-dependent NAD(P)HX dehydratase</fullName>
        </alternativeName>
    </domain>
    <domain>
        <recommendedName>
            <fullName evidence="19">NAD(P)H-hydrate epimerase</fullName>
            <ecNumber evidence="19">5.1.99.6</ecNumber>
        </recommendedName>
    </domain>
</protein>
<dbReference type="HAMAP" id="MF_01965">
    <property type="entry name" value="NADHX_dehydratase"/>
    <property type="match status" value="1"/>
</dbReference>
<dbReference type="Proteomes" id="UP000426424">
    <property type="component" value="Chromosome"/>
</dbReference>
<comment type="catalytic activity">
    <reaction evidence="16 17 19">
        <text>(6S)-NADPHX + ADP = AMP + phosphate + NADPH + H(+)</text>
        <dbReference type="Rhea" id="RHEA:32235"/>
        <dbReference type="ChEBI" id="CHEBI:15378"/>
        <dbReference type="ChEBI" id="CHEBI:43474"/>
        <dbReference type="ChEBI" id="CHEBI:57783"/>
        <dbReference type="ChEBI" id="CHEBI:64076"/>
        <dbReference type="ChEBI" id="CHEBI:456215"/>
        <dbReference type="ChEBI" id="CHEBI:456216"/>
        <dbReference type="EC" id="4.2.1.136"/>
    </reaction>
</comment>
<dbReference type="HAMAP" id="MF_01966">
    <property type="entry name" value="NADHX_epimerase"/>
    <property type="match status" value="1"/>
</dbReference>
<dbReference type="Pfam" id="PF01256">
    <property type="entry name" value="Carb_kinase"/>
    <property type="match status" value="1"/>
</dbReference>
<dbReference type="EC" id="5.1.99.6" evidence="19"/>
<feature type="binding site" evidence="18">
    <location>
        <begin position="68"/>
        <end position="72"/>
    </location>
    <ligand>
        <name>(6S)-NADPHX</name>
        <dbReference type="ChEBI" id="CHEBI:64076"/>
    </ligand>
</feature>
<dbReference type="InterPro" id="IPR036652">
    <property type="entry name" value="YjeF_N_dom_sf"/>
</dbReference>
<keyword evidence="5 18" id="KW-0479">Metal-binding</keyword>
<comment type="function">
    <text evidence="14 19">Bifunctional enzyme that catalyzes the epimerization of the S- and R-forms of NAD(P)HX and the dehydration of the S-form of NAD(P)HX at the expense of ADP, which is converted to AMP. This allows the repair of both epimers of NAD(P)HX, a damaged form of NAD(P)H that is a result of enzymatic or heat-dependent hydration.</text>
</comment>
<dbReference type="GO" id="GO:0046496">
    <property type="term" value="P:nicotinamide nucleotide metabolic process"/>
    <property type="evidence" value="ECO:0007669"/>
    <property type="project" value="UniProtKB-UniRule"/>
</dbReference>
<evidence type="ECO:0000256" key="4">
    <source>
        <dbReference type="ARBA" id="ARBA00009524"/>
    </source>
</evidence>
<dbReference type="GO" id="GO:0110051">
    <property type="term" value="P:metabolite repair"/>
    <property type="evidence" value="ECO:0007669"/>
    <property type="project" value="TreeGrafter"/>
</dbReference>
<dbReference type="PANTHER" id="PTHR12592">
    <property type="entry name" value="ATP-DEPENDENT (S)-NAD(P)H-HYDRATE DEHYDRATASE FAMILY MEMBER"/>
    <property type="match status" value="1"/>
</dbReference>
<comment type="cofactor">
    <cofactor evidence="18 19">
        <name>K(+)</name>
        <dbReference type="ChEBI" id="CHEBI:29103"/>
    </cofactor>
    <text evidence="18 19">Binds 1 potassium ion per subunit.</text>
</comment>
<dbReference type="InterPro" id="IPR000631">
    <property type="entry name" value="CARKD"/>
</dbReference>
<dbReference type="CDD" id="cd01171">
    <property type="entry name" value="YXKO-related"/>
    <property type="match status" value="1"/>
</dbReference>
<dbReference type="Gene3D" id="3.40.1190.20">
    <property type="match status" value="1"/>
</dbReference>
<evidence type="ECO:0000256" key="17">
    <source>
        <dbReference type="HAMAP-Rule" id="MF_01965"/>
    </source>
</evidence>
<organism evidence="22 23">
    <name type="scientific">Thermochromatium tepidum ATCC 43061</name>
    <dbReference type="NCBI Taxonomy" id="316276"/>
    <lineage>
        <taxon>Bacteria</taxon>
        <taxon>Pseudomonadati</taxon>
        <taxon>Pseudomonadota</taxon>
        <taxon>Gammaproteobacteria</taxon>
        <taxon>Chromatiales</taxon>
        <taxon>Chromatiaceae</taxon>
        <taxon>Thermochromatium</taxon>
    </lineage>
</organism>
<comment type="catalytic activity">
    <reaction evidence="15 17 19">
        <text>(6S)-NADHX + ADP = AMP + phosphate + NADH + H(+)</text>
        <dbReference type="Rhea" id="RHEA:32223"/>
        <dbReference type="ChEBI" id="CHEBI:15378"/>
        <dbReference type="ChEBI" id="CHEBI:43474"/>
        <dbReference type="ChEBI" id="CHEBI:57945"/>
        <dbReference type="ChEBI" id="CHEBI:64074"/>
        <dbReference type="ChEBI" id="CHEBI:456215"/>
        <dbReference type="ChEBI" id="CHEBI:456216"/>
        <dbReference type="EC" id="4.2.1.136"/>
    </reaction>
</comment>
<evidence type="ECO:0000259" key="21">
    <source>
        <dbReference type="PROSITE" id="PS51385"/>
    </source>
</evidence>
<dbReference type="AlphaFoldDB" id="A0A6I6E965"/>
<comment type="similarity">
    <text evidence="18">Belongs to the NnrE/AIBP family.</text>
</comment>
<dbReference type="InterPro" id="IPR029056">
    <property type="entry name" value="Ribokinase-like"/>
</dbReference>
<keyword evidence="8 17" id="KW-0521">NADP</keyword>
<evidence type="ECO:0000256" key="10">
    <source>
        <dbReference type="ARBA" id="ARBA00023027"/>
    </source>
</evidence>
<dbReference type="NCBIfam" id="TIGR00196">
    <property type="entry name" value="yjeF_cterm"/>
    <property type="match status" value="1"/>
</dbReference>
<feature type="binding site" evidence="18">
    <location>
        <begin position="135"/>
        <end position="141"/>
    </location>
    <ligand>
        <name>(6S)-NADPHX</name>
        <dbReference type="ChEBI" id="CHEBI:64076"/>
    </ligand>
</feature>
<dbReference type="PROSITE" id="PS51383">
    <property type="entry name" value="YJEF_C_3"/>
    <property type="match status" value="1"/>
</dbReference>
<dbReference type="OrthoDB" id="9806925at2"/>
<keyword evidence="7 17" id="KW-0067">ATP-binding</keyword>
<feature type="binding site" evidence="18">
    <location>
        <position position="131"/>
    </location>
    <ligand>
        <name>K(+)</name>
        <dbReference type="ChEBI" id="CHEBI:29103"/>
    </ligand>
</feature>
<feature type="domain" description="YjeF C-terminal" evidence="20">
    <location>
        <begin position="231"/>
        <end position="499"/>
    </location>
</feature>
<dbReference type="GO" id="GO:0046872">
    <property type="term" value="F:metal ion binding"/>
    <property type="evidence" value="ECO:0007669"/>
    <property type="project" value="UniProtKB-UniRule"/>
</dbReference>
<evidence type="ECO:0000256" key="6">
    <source>
        <dbReference type="ARBA" id="ARBA00022741"/>
    </source>
</evidence>
<feature type="binding site" evidence="17">
    <location>
        <position position="327"/>
    </location>
    <ligand>
        <name>(6S)-NADPHX</name>
        <dbReference type="ChEBI" id="CHEBI:64076"/>
    </ligand>
</feature>
<keyword evidence="9 18" id="KW-0630">Potassium</keyword>
<evidence type="ECO:0000259" key="20">
    <source>
        <dbReference type="PROSITE" id="PS51383"/>
    </source>
</evidence>
<evidence type="ECO:0000256" key="5">
    <source>
        <dbReference type="ARBA" id="ARBA00022723"/>
    </source>
</evidence>
<evidence type="ECO:0000256" key="1">
    <source>
        <dbReference type="ARBA" id="ARBA00000013"/>
    </source>
</evidence>
<feature type="binding site" evidence="17">
    <location>
        <position position="266"/>
    </location>
    <ligand>
        <name>(6S)-NADPHX</name>
        <dbReference type="ChEBI" id="CHEBI:64076"/>
    </ligand>
</feature>
<evidence type="ECO:0000313" key="23">
    <source>
        <dbReference type="Proteomes" id="UP000426424"/>
    </source>
</evidence>
<evidence type="ECO:0000256" key="7">
    <source>
        <dbReference type="ARBA" id="ARBA00022840"/>
    </source>
</evidence>
<dbReference type="PIRSF" id="PIRSF017184">
    <property type="entry name" value="Nnr"/>
    <property type="match status" value="1"/>
</dbReference>
<evidence type="ECO:0000256" key="14">
    <source>
        <dbReference type="ARBA" id="ARBA00025153"/>
    </source>
</evidence>
<feature type="binding site" evidence="18">
    <location>
        <position position="164"/>
    </location>
    <ligand>
        <name>(6S)-NADPHX</name>
        <dbReference type="ChEBI" id="CHEBI:64076"/>
    </ligand>
</feature>
<comment type="catalytic activity">
    <reaction evidence="1 18 19">
        <text>(6R)-NADHX = (6S)-NADHX</text>
        <dbReference type="Rhea" id="RHEA:32215"/>
        <dbReference type="ChEBI" id="CHEBI:64074"/>
        <dbReference type="ChEBI" id="CHEBI:64075"/>
        <dbReference type="EC" id="5.1.99.6"/>
    </reaction>
</comment>
<dbReference type="EMBL" id="CP039268">
    <property type="protein sequence ID" value="QGU33223.1"/>
    <property type="molecule type" value="Genomic_DNA"/>
</dbReference>
<sequence>MRRIPDSDRLPHALYRAEQVRRLDRLAIERFGVSGIELMERAGAVAYRLLRVRWPNARRLTVLAGMGNNGGDGYVVARLARAAGLDTRVLQLGKADQVRGEAALSLAAYRDAGGVIEDYLGLPRKTDLYVDALFGTGLVRPVTGPWAEAITALNAQRAPVLALDLPSGLHADTGCVLGVAVRASVTVSFIGLKLGLFVGAGAEYRGEVHFSALEVPAQVYAGEILAAVRIDWARESRLLTPRSRIAHKGDCGHVLVVGGAPGMSGAARLAGEAALRAGAGLVTIATHPRHADWLNLDRPELMVAAVERPEDLDTLIERADVVAIGPGLGRGDWGRRLWERVRGLSHPLVVDADALNLLAESPGAGPDWILTPHPGEAARLLGSATAEIQSDRLAGARQIQARFGGVVVLKGAGTIVHGPAPRVPAVCSDGNPGMATAGAGDVLTGVIAALRAQGLETEAAARAGVCLHAAAGDLAARAGERGLIATDIIAALRTLSNGLAKVDR</sequence>
<keyword evidence="13" id="KW-0511">Multifunctional enzyme</keyword>
<feature type="binding site" evidence="17">
    <location>
        <position position="440"/>
    </location>
    <ligand>
        <name>AMP</name>
        <dbReference type="ChEBI" id="CHEBI:456215"/>
    </ligand>
</feature>
<comment type="caution">
    <text evidence="18">Lacks conserved residue(s) required for the propagation of feature annotation.</text>
</comment>
<comment type="subunit">
    <text evidence="17">Homotetramer.</text>
</comment>
<dbReference type="PROSITE" id="PS51385">
    <property type="entry name" value="YJEF_N"/>
    <property type="match status" value="1"/>
</dbReference>
<gene>
    <name evidence="18" type="primary">nnrE</name>
    <name evidence="17" type="synonym">nnrD</name>
    <name evidence="22" type="ORF">E6P07_09685</name>
</gene>
<comment type="catalytic activity">
    <reaction evidence="2 18 19">
        <text>(6R)-NADPHX = (6S)-NADPHX</text>
        <dbReference type="Rhea" id="RHEA:32227"/>
        <dbReference type="ChEBI" id="CHEBI:64076"/>
        <dbReference type="ChEBI" id="CHEBI:64077"/>
        <dbReference type="EC" id="5.1.99.6"/>
    </reaction>
</comment>
<dbReference type="PROSITE" id="PS01050">
    <property type="entry name" value="YJEF_C_2"/>
    <property type="match status" value="1"/>
</dbReference>
<feature type="binding site" evidence="18">
    <location>
        <position position="167"/>
    </location>
    <ligand>
        <name>K(+)</name>
        <dbReference type="ChEBI" id="CHEBI:29103"/>
    </ligand>
</feature>
<keyword evidence="11 18" id="KW-0413">Isomerase</keyword>